<dbReference type="EMBL" id="HBEP01017071">
    <property type="protein sequence ID" value="CAD8487122.1"/>
    <property type="molecule type" value="Transcribed_RNA"/>
</dbReference>
<protein>
    <recommendedName>
        <fullName evidence="3">SWIM-type domain-containing protein</fullName>
    </recommendedName>
</protein>
<gene>
    <name evidence="2" type="ORF">PANT1444_LOCUS9658</name>
</gene>
<evidence type="ECO:0000256" key="1">
    <source>
        <dbReference type="SAM" id="MobiDB-lite"/>
    </source>
</evidence>
<organism evidence="2">
    <name type="scientific">Phaeocystis antarctica</name>
    <dbReference type="NCBI Taxonomy" id="33657"/>
    <lineage>
        <taxon>Eukaryota</taxon>
        <taxon>Haptista</taxon>
        <taxon>Haptophyta</taxon>
        <taxon>Prymnesiophyceae</taxon>
        <taxon>Phaeocystales</taxon>
        <taxon>Phaeocystaceae</taxon>
        <taxon>Phaeocystis</taxon>
    </lineage>
</organism>
<reference evidence="2" key="1">
    <citation type="submission" date="2021-01" db="EMBL/GenBank/DDBJ databases">
        <authorList>
            <person name="Corre E."/>
            <person name="Pelletier E."/>
            <person name="Niang G."/>
            <person name="Scheremetjew M."/>
            <person name="Finn R."/>
            <person name="Kale V."/>
            <person name="Holt S."/>
            <person name="Cochrane G."/>
            <person name="Meng A."/>
            <person name="Brown T."/>
            <person name="Cohen L."/>
        </authorList>
    </citation>
    <scope>NUCLEOTIDE SEQUENCE</scope>
    <source>
        <strain evidence="2">CCMP1374</strain>
    </source>
</reference>
<evidence type="ECO:0000313" key="2">
    <source>
        <dbReference type="EMBL" id="CAD8487122.1"/>
    </source>
</evidence>
<name>A0A7S0HK82_9EUKA</name>
<dbReference type="AlphaFoldDB" id="A0A7S0HK82"/>
<sequence length="367" mass="41741">MIKDHSITIQLATEAKKLMLHELRADGEHSAAAYLESSHFPHKWTLVEMNDVNFLSPGAAAGGVPCQSNAIERSNLEQKQVREFKRSAIIDFTTQAMEDLQQKSMNDLSLGRKMPKGYVTKEKVDKTVWTKRFFVHARSEQNNPIGLDKLMWKWAGYKQGTIIMCSRRMRQEILDDVDYAAVYSRLTGDKQRLQSFKAALSEDTVIREGGRQTGVAESYLKQFQALVKKPAETIQKQEFALKDLIDWEKSFHLLQRIENEAYIKGLLMRLRTEGMPLVQSKVNHLFKQEDKEATLHFYMCSCGRYRHYAWCLHVTMKAISDGLFAAPFCPPSLDPTPIRSTRGGEEMSRVGRPANAQPGGALTTHQG</sequence>
<accession>A0A7S0HK82</accession>
<proteinExistence type="predicted"/>
<evidence type="ECO:0008006" key="3">
    <source>
        <dbReference type="Google" id="ProtNLM"/>
    </source>
</evidence>
<feature type="region of interest" description="Disordered" evidence="1">
    <location>
        <begin position="335"/>
        <end position="367"/>
    </location>
</feature>